<reference evidence="1" key="1">
    <citation type="submission" date="2014-09" db="EMBL/GenBank/DDBJ databases">
        <authorList>
            <person name="Magalhaes I.L.F."/>
            <person name="Oliveira U."/>
            <person name="Santos F.R."/>
            <person name="Vidigal T.H.D.A."/>
            <person name="Brescovit A.D."/>
            <person name="Santos A.J."/>
        </authorList>
    </citation>
    <scope>NUCLEOTIDE SEQUENCE</scope>
    <source>
        <tissue evidence="1">Shoot tissue taken approximately 20 cm above the soil surface</tissue>
    </source>
</reference>
<evidence type="ECO:0000313" key="1">
    <source>
        <dbReference type="EMBL" id="JAE06336.1"/>
    </source>
</evidence>
<name>A0A0A9F863_ARUDO</name>
<dbReference type="EMBL" id="GBRH01191560">
    <property type="protein sequence ID" value="JAE06336.1"/>
    <property type="molecule type" value="Transcribed_RNA"/>
</dbReference>
<reference evidence="1" key="2">
    <citation type="journal article" date="2015" name="Data Brief">
        <title>Shoot transcriptome of the giant reed, Arundo donax.</title>
        <authorList>
            <person name="Barrero R.A."/>
            <person name="Guerrero F.D."/>
            <person name="Moolhuijzen P."/>
            <person name="Goolsby J.A."/>
            <person name="Tidwell J."/>
            <person name="Bellgard S.E."/>
            <person name="Bellgard M.I."/>
        </authorList>
    </citation>
    <scope>NUCLEOTIDE SEQUENCE</scope>
    <source>
        <tissue evidence="1">Shoot tissue taken approximately 20 cm above the soil surface</tissue>
    </source>
</reference>
<accession>A0A0A9F863</accession>
<protein>
    <submittedName>
        <fullName evidence="1">Uncharacterized protein</fullName>
    </submittedName>
</protein>
<proteinExistence type="predicted"/>
<organism evidence="1">
    <name type="scientific">Arundo donax</name>
    <name type="common">Giant reed</name>
    <name type="synonym">Donax arundinaceus</name>
    <dbReference type="NCBI Taxonomy" id="35708"/>
    <lineage>
        <taxon>Eukaryota</taxon>
        <taxon>Viridiplantae</taxon>
        <taxon>Streptophyta</taxon>
        <taxon>Embryophyta</taxon>
        <taxon>Tracheophyta</taxon>
        <taxon>Spermatophyta</taxon>
        <taxon>Magnoliopsida</taxon>
        <taxon>Liliopsida</taxon>
        <taxon>Poales</taxon>
        <taxon>Poaceae</taxon>
        <taxon>PACMAD clade</taxon>
        <taxon>Arundinoideae</taxon>
        <taxon>Arundineae</taxon>
        <taxon>Arundo</taxon>
    </lineage>
</organism>
<dbReference type="AlphaFoldDB" id="A0A0A9F863"/>
<sequence>MCRLGTRCWRCMSSAENWGTHVGCSRRWSDEIWAHGIP</sequence>